<dbReference type="InterPro" id="IPR003591">
    <property type="entry name" value="Leu-rich_rpt_typical-subtyp"/>
</dbReference>
<gene>
    <name evidence="9" type="ORF">MUK42_13084</name>
</gene>
<evidence type="ECO:0000256" key="4">
    <source>
        <dbReference type="ARBA" id="ARBA00022729"/>
    </source>
</evidence>
<dbReference type="PANTHER" id="PTHR48057:SF30">
    <property type="entry name" value="DNA-DAMAGE-REPAIR_TOLERATION DRT100-LIKE PROTEIN"/>
    <property type="match status" value="1"/>
</dbReference>
<evidence type="ECO:0000256" key="3">
    <source>
        <dbReference type="ARBA" id="ARBA00022614"/>
    </source>
</evidence>
<keyword evidence="2" id="KW-1003">Cell membrane</keyword>
<evidence type="ECO:0000256" key="8">
    <source>
        <dbReference type="SAM" id="SignalP"/>
    </source>
</evidence>
<dbReference type="InterPro" id="IPR001611">
    <property type="entry name" value="Leu-rich_rpt"/>
</dbReference>
<keyword evidence="6" id="KW-0472">Membrane</keyword>
<evidence type="ECO:0000256" key="7">
    <source>
        <dbReference type="ARBA" id="ARBA00023180"/>
    </source>
</evidence>
<dbReference type="OrthoDB" id="676979at2759"/>
<feature type="chain" id="PRO_5038965009" evidence="8">
    <location>
        <begin position="23"/>
        <end position="476"/>
    </location>
</feature>
<evidence type="ECO:0000256" key="1">
    <source>
        <dbReference type="ARBA" id="ARBA00004236"/>
    </source>
</evidence>
<name>A0A9E7GGW1_9LILI</name>
<dbReference type="GO" id="GO:0051707">
    <property type="term" value="P:response to other organism"/>
    <property type="evidence" value="ECO:0007669"/>
    <property type="project" value="UniProtKB-ARBA"/>
</dbReference>
<dbReference type="Pfam" id="PF00560">
    <property type="entry name" value="LRR_1"/>
    <property type="match status" value="2"/>
</dbReference>
<keyword evidence="10" id="KW-1185">Reference proteome</keyword>
<dbReference type="FunFam" id="3.80.10.10:FF:000269">
    <property type="entry name" value="Piriformospora indica-insensitive protein 2"/>
    <property type="match status" value="1"/>
</dbReference>
<dbReference type="InterPro" id="IPR052595">
    <property type="entry name" value="LRRC69/RLP"/>
</dbReference>
<keyword evidence="4 8" id="KW-0732">Signal</keyword>
<comment type="subcellular location">
    <subcellularLocation>
        <location evidence="1">Cell membrane</location>
    </subcellularLocation>
</comment>
<dbReference type="Gene3D" id="3.80.10.10">
    <property type="entry name" value="Ribonuclease Inhibitor"/>
    <property type="match status" value="3"/>
</dbReference>
<feature type="signal peptide" evidence="8">
    <location>
        <begin position="1"/>
        <end position="22"/>
    </location>
</feature>
<proteinExistence type="predicted"/>
<keyword evidence="5" id="KW-0677">Repeat</keyword>
<dbReference type="FunFam" id="3.80.10.10:FF:000299">
    <property type="entry name" value="Piriformospora indica-insensitive protein 2"/>
    <property type="match status" value="1"/>
</dbReference>
<dbReference type="AlphaFoldDB" id="A0A9E7GGW1"/>
<reference evidence="9" key="1">
    <citation type="submission" date="2022-05" db="EMBL/GenBank/DDBJ databases">
        <title>The Musa troglodytarum L. genome provides insights into the mechanism of non-climacteric behaviour and enrichment of carotenoids.</title>
        <authorList>
            <person name="Wang J."/>
        </authorList>
    </citation>
    <scope>NUCLEOTIDE SEQUENCE</scope>
    <source>
        <tissue evidence="9">Leaf</tissue>
    </source>
</reference>
<dbReference type="Proteomes" id="UP001055439">
    <property type="component" value="Chromosome 7"/>
</dbReference>
<dbReference type="GO" id="GO:0005886">
    <property type="term" value="C:plasma membrane"/>
    <property type="evidence" value="ECO:0007669"/>
    <property type="project" value="UniProtKB-SubCell"/>
</dbReference>
<evidence type="ECO:0000313" key="9">
    <source>
        <dbReference type="EMBL" id="URE15134.1"/>
    </source>
</evidence>
<dbReference type="Pfam" id="PF13855">
    <property type="entry name" value="LRR_8"/>
    <property type="match status" value="2"/>
</dbReference>
<keyword evidence="3" id="KW-0433">Leucine-rich repeat</keyword>
<dbReference type="InterPro" id="IPR032675">
    <property type="entry name" value="LRR_dom_sf"/>
</dbReference>
<evidence type="ECO:0000313" key="10">
    <source>
        <dbReference type="Proteomes" id="UP001055439"/>
    </source>
</evidence>
<evidence type="ECO:0000256" key="5">
    <source>
        <dbReference type="ARBA" id="ARBA00022737"/>
    </source>
</evidence>
<accession>A0A9E7GGW1</accession>
<organism evidence="9 10">
    <name type="scientific">Musa troglodytarum</name>
    <name type="common">fe'i banana</name>
    <dbReference type="NCBI Taxonomy" id="320322"/>
    <lineage>
        <taxon>Eukaryota</taxon>
        <taxon>Viridiplantae</taxon>
        <taxon>Streptophyta</taxon>
        <taxon>Embryophyta</taxon>
        <taxon>Tracheophyta</taxon>
        <taxon>Spermatophyta</taxon>
        <taxon>Magnoliopsida</taxon>
        <taxon>Liliopsida</taxon>
        <taxon>Zingiberales</taxon>
        <taxon>Musaceae</taxon>
        <taxon>Musa</taxon>
    </lineage>
</organism>
<dbReference type="SUPFAM" id="SSF52058">
    <property type="entry name" value="L domain-like"/>
    <property type="match status" value="1"/>
</dbReference>
<evidence type="ECO:0000256" key="2">
    <source>
        <dbReference type="ARBA" id="ARBA00022475"/>
    </source>
</evidence>
<protein>
    <submittedName>
        <fullName evidence="9">Leucine Rich Repeat</fullName>
    </submittedName>
</protein>
<dbReference type="SMART" id="SM00369">
    <property type="entry name" value="LRR_TYP"/>
    <property type="match status" value="4"/>
</dbReference>
<dbReference type="FunFam" id="3.80.10.10:FF:000041">
    <property type="entry name" value="LRR receptor-like serine/threonine-protein kinase ERECTA"/>
    <property type="match status" value="1"/>
</dbReference>
<dbReference type="PANTHER" id="PTHR48057">
    <property type="entry name" value="LEUCINE-RICH REPEAT SERINE/THREONINE-PROTEIN KINASE 1"/>
    <property type="match status" value="1"/>
</dbReference>
<dbReference type="EMBL" id="CP097509">
    <property type="protein sequence ID" value="URE15134.1"/>
    <property type="molecule type" value="Genomic_DNA"/>
</dbReference>
<sequence length="476" mass="50870">MSPLPLLSLLPLLLFFPPCTSASATVQGANRSANDPVLQPMTMEPLERDTLFIVMETMSSDRDWRSSNPDPCVPGSSWPGIECKPGSDNLLHVTRLDFGAAPNPACRRNATFPSEVFRLPCLQSIFFFDCFKGAETNLSLPPPADGKAAAYASLQQLSLKSNPSLVGAIPSHISSLTSLLVLTLSQNQLSGAIPASISELTSLVHLDLSYNTLAGSIPSHIGRLKGLIGLDMSYNYLSGTIPPSIGQLGLLQKLDLSSNSLVGSIPENLGSLSFLVFLALSDNKLSGDFPRGIDKLQDLQYFIMDDNPMFVTLPSQLGLLASLQELRLANSGYTGSIPGSFAWLTNLTTLSLEKNRLTGGIPAGLSALGKLYHLNLSRNLLSGIVPFDVGFLDRLGNNLDLRGNSGLCYNGSESLRSIDAGVVACGDNMDNSSSMPKPLDESGGAPFLLCVFYYRLMLLMGCSFFSGDNPLVKLSP</sequence>
<keyword evidence="7" id="KW-0325">Glycoprotein</keyword>
<evidence type="ECO:0000256" key="6">
    <source>
        <dbReference type="ARBA" id="ARBA00023136"/>
    </source>
</evidence>